<evidence type="ECO:0000313" key="14">
    <source>
        <dbReference type="Proteomes" id="UP001324634"/>
    </source>
</evidence>
<dbReference type="PANTHER" id="PTHR43782">
    <property type="entry name" value="ARGINASE"/>
    <property type="match status" value="1"/>
</dbReference>
<dbReference type="InterPro" id="IPR023696">
    <property type="entry name" value="Ureohydrolase_dom_sf"/>
</dbReference>
<evidence type="ECO:0000256" key="6">
    <source>
        <dbReference type="ARBA" id="ARBA00022801"/>
    </source>
</evidence>
<keyword evidence="4 12" id="KW-0056">Arginine metabolism</keyword>
<evidence type="ECO:0000256" key="3">
    <source>
        <dbReference type="ARBA" id="ARBA00018123"/>
    </source>
</evidence>
<dbReference type="Pfam" id="PF00491">
    <property type="entry name" value="Arginase"/>
    <property type="match status" value="1"/>
</dbReference>
<sequence>MKDIKVIGIPFDFGQDHIGVRLAPHVLREANLIPRLQNIVKTEDLGDIIFPFKLVEAKKDKYIKHSLGAGLGTKAISDRLEEEDLSKSFLLNVGGDHGLGLGTIHGLLSHHPESVVVWADAHGDINTPETSPSGNFHGMPLAFLLGLSQHPHFGWIRRKLLPNKLIFFGPRDLDEGEKDIIARHNIQYYSSEDINRLGAKEVIEMALHKADPFGICPIHLSFDVDVFDQMDIDSTGTKVPYGPKLEELFLMGGVLAETGRLKSMDLVELNPQIGDAASVERSIALVLEFVEATLGQVFHAGKEKKPMPAMLEARTTSGRYL</sequence>
<reference evidence="13 14" key="1">
    <citation type="submission" date="2023-11" db="EMBL/GenBank/DDBJ databases">
        <title>Peredibacter starrii A3.12.</title>
        <authorList>
            <person name="Mitchell R.J."/>
        </authorList>
    </citation>
    <scope>NUCLEOTIDE SEQUENCE [LARGE SCALE GENOMIC DNA]</scope>
    <source>
        <strain evidence="13 14">A3.12</strain>
    </source>
</reference>
<keyword evidence="5 10" id="KW-0479">Metal-binding</keyword>
<feature type="binding site" evidence="10">
    <location>
        <position position="122"/>
    </location>
    <ligand>
        <name>Mn(2+)</name>
        <dbReference type="ChEBI" id="CHEBI:29035"/>
        <label>1</label>
    </ligand>
</feature>
<dbReference type="GO" id="GO:0004053">
    <property type="term" value="F:arginase activity"/>
    <property type="evidence" value="ECO:0007669"/>
    <property type="project" value="UniProtKB-UniRule"/>
</dbReference>
<evidence type="ECO:0000256" key="7">
    <source>
        <dbReference type="ARBA" id="ARBA00023211"/>
    </source>
</evidence>
<dbReference type="Proteomes" id="UP001324634">
    <property type="component" value="Chromosome"/>
</dbReference>
<keyword evidence="7 10" id="KW-0464">Manganese</keyword>
<dbReference type="InterPro" id="IPR014033">
    <property type="entry name" value="Arginase"/>
</dbReference>
<evidence type="ECO:0000256" key="4">
    <source>
        <dbReference type="ARBA" id="ARBA00022503"/>
    </source>
</evidence>
<gene>
    <name evidence="13" type="primary">rocF</name>
    <name evidence="13" type="ORF">SOO65_15650</name>
</gene>
<dbReference type="PRINTS" id="PR00116">
    <property type="entry name" value="ARGINASE"/>
</dbReference>
<feature type="binding site" evidence="10">
    <location>
        <position position="225"/>
    </location>
    <ligand>
        <name>Mn(2+)</name>
        <dbReference type="ChEBI" id="CHEBI:29035"/>
        <label>1</label>
    </ligand>
</feature>
<keyword evidence="14" id="KW-1185">Reference proteome</keyword>
<dbReference type="GO" id="GO:0006525">
    <property type="term" value="P:arginine metabolic process"/>
    <property type="evidence" value="ECO:0007669"/>
    <property type="project" value="UniProtKB-KW"/>
</dbReference>
<dbReference type="SUPFAM" id="SSF52768">
    <property type="entry name" value="Arginase/deacetylase"/>
    <property type="match status" value="1"/>
</dbReference>
<feature type="binding site" evidence="10">
    <location>
        <position position="97"/>
    </location>
    <ligand>
        <name>Mn(2+)</name>
        <dbReference type="ChEBI" id="CHEBI:29035"/>
        <label>1</label>
    </ligand>
</feature>
<evidence type="ECO:0000256" key="11">
    <source>
        <dbReference type="PROSITE-ProRule" id="PRU00742"/>
    </source>
</evidence>
<dbReference type="AlphaFoldDB" id="A0AAX4HLX8"/>
<feature type="binding site" evidence="10">
    <location>
        <position position="120"/>
    </location>
    <ligand>
        <name>Mn(2+)</name>
        <dbReference type="ChEBI" id="CHEBI:29035"/>
        <label>1</label>
    </ligand>
</feature>
<organism evidence="13 14">
    <name type="scientific">Peredibacter starrii</name>
    <dbReference type="NCBI Taxonomy" id="28202"/>
    <lineage>
        <taxon>Bacteria</taxon>
        <taxon>Pseudomonadati</taxon>
        <taxon>Bdellovibrionota</taxon>
        <taxon>Bacteriovoracia</taxon>
        <taxon>Bacteriovoracales</taxon>
        <taxon>Bacteriovoracaceae</taxon>
        <taxon>Peredibacter</taxon>
    </lineage>
</organism>
<dbReference type="NCBIfam" id="TIGR01229">
    <property type="entry name" value="rocF_arginase"/>
    <property type="match status" value="1"/>
</dbReference>
<evidence type="ECO:0000256" key="10">
    <source>
        <dbReference type="PIRSR" id="PIRSR036979-1"/>
    </source>
</evidence>
<dbReference type="EC" id="3.5.3.1" evidence="2 9"/>
<dbReference type="KEGG" id="psti:SOO65_15650"/>
<comment type="similarity">
    <text evidence="11 12">Belongs to the arginase family.</text>
</comment>
<dbReference type="RefSeq" id="WP_321392313.1">
    <property type="nucleotide sequence ID" value="NZ_CP139487.1"/>
</dbReference>
<evidence type="ECO:0000256" key="1">
    <source>
        <dbReference type="ARBA" id="ARBA00005098"/>
    </source>
</evidence>
<dbReference type="FunFam" id="3.40.800.10:FF:000012">
    <property type="entry name" value="Arginase"/>
    <property type="match status" value="1"/>
</dbReference>
<evidence type="ECO:0000256" key="2">
    <source>
        <dbReference type="ARBA" id="ARBA00012168"/>
    </source>
</evidence>
<feature type="binding site" evidence="10">
    <location>
        <position position="124"/>
    </location>
    <ligand>
        <name>Mn(2+)</name>
        <dbReference type="ChEBI" id="CHEBI:29035"/>
        <label>2</label>
    </ligand>
</feature>
<name>A0AAX4HLX8_9BACT</name>
<evidence type="ECO:0000256" key="9">
    <source>
        <dbReference type="NCBIfam" id="TIGR01229"/>
    </source>
</evidence>
<dbReference type="GO" id="GO:0005829">
    <property type="term" value="C:cytosol"/>
    <property type="evidence" value="ECO:0007669"/>
    <property type="project" value="TreeGrafter"/>
</dbReference>
<protein>
    <recommendedName>
        <fullName evidence="3 9">Arginase</fullName>
        <ecNumber evidence="2 9">3.5.3.1</ecNumber>
    </recommendedName>
</protein>
<comment type="pathway">
    <text evidence="1">Nitrogen metabolism; urea cycle; L-ornithine and urea from L-arginine: step 1/1.</text>
</comment>
<dbReference type="PROSITE" id="PS51409">
    <property type="entry name" value="ARGINASE_2"/>
    <property type="match status" value="1"/>
</dbReference>
<evidence type="ECO:0000256" key="5">
    <source>
        <dbReference type="ARBA" id="ARBA00022723"/>
    </source>
</evidence>
<feature type="binding site" evidence="10">
    <location>
        <position position="223"/>
    </location>
    <ligand>
        <name>Mn(2+)</name>
        <dbReference type="ChEBI" id="CHEBI:29035"/>
        <label>1</label>
    </ligand>
</feature>
<proteinExistence type="inferred from homology"/>
<dbReference type="InterPro" id="IPR006035">
    <property type="entry name" value="Ureohydrolase"/>
</dbReference>
<dbReference type="CDD" id="cd09989">
    <property type="entry name" value="Arginase"/>
    <property type="match status" value="1"/>
</dbReference>
<dbReference type="PANTHER" id="PTHR43782:SF3">
    <property type="entry name" value="ARGINASE"/>
    <property type="match status" value="1"/>
</dbReference>
<dbReference type="Gene3D" id="3.40.800.10">
    <property type="entry name" value="Ureohydrolase domain"/>
    <property type="match status" value="1"/>
</dbReference>
<comment type="catalytic activity">
    <reaction evidence="8 12">
        <text>L-arginine + H2O = urea + L-ornithine</text>
        <dbReference type="Rhea" id="RHEA:20569"/>
        <dbReference type="ChEBI" id="CHEBI:15377"/>
        <dbReference type="ChEBI" id="CHEBI:16199"/>
        <dbReference type="ChEBI" id="CHEBI:32682"/>
        <dbReference type="ChEBI" id="CHEBI:46911"/>
        <dbReference type="EC" id="3.5.3.1"/>
    </reaction>
</comment>
<accession>A0AAX4HLX8</accession>
<dbReference type="PIRSF" id="PIRSF036979">
    <property type="entry name" value="Arginase"/>
    <property type="match status" value="1"/>
</dbReference>
<comment type="cofactor">
    <cofactor evidence="10 12">
        <name>Mn(2+)</name>
        <dbReference type="ChEBI" id="CHEBI:29035"/>
    </cofactor>
    <text evidence="10 12">Binds 2 manganese ions per subunit.</text>
</comment>
<keyword evidence="6 12" id="KW-0378">Hydrolase</keyword>
<evidence type="ECO:0000256" key="12">
    <source>
        <dbReference type="RuleBase" id="RU361159"/>
    </source>
</evidence>
<dbReference type="GO" id="GO:0030145">
    <property type="term" value="F:manganese ion binding"/>
    <property type="evidence" value="ECO:0007669"/>
    <property type="project" value="TreeGrafter"/>
</dbReference>
<evidence type="ECO:0000256" key="8">
    <source>
        <dbReference type="ARBA" id="ARBA00047391"/>
    </source>
</evidence>
<dbReference type="EMBL" id="CP139487">
    <property type="protein sequence ID" value="WPU64128.1"/>
    <property type="molecule type" value="Genomic_DNA"/>
</dbReference>
<evidence type="ECO:0000313" key="13">
    <source>
        <dbReference type="EMBL" id="WPU64128.1"/>
    </source>
</evidence>